<accession>A0ABQ9WKR6</accession>
<comment type="caution">
    <text evidence="1">The sequence shown here is derived from an EMBL/GenBank/DDBJ whole genome shotgun (WGS) entry which is preliminary data.</text>
</comment>
<keyword evidence="2" id="KW-1185">Reference proteome</keyword>
<evidence type="ECO:0000313" key="2">
    <source>
        <dbReference type="Proteomes" id="UP001281761"/>
    </source>
</evidence>
<proteinExistence type="predicted"/>
<dbReference type="EMBL" id="JARBJD010000758">
    <property type="protein sequence ID" value="KAK2940066.1"/>
    <property type="molecule type" value="Genomic_DNA"/>
</dbReference>
<protein>
    <submittedName>
        <fullName evidence="1">Uncharacterized protein</fullName>
    </submittedName>
</protein>
<sequence length="185" mass="19886">MIATGFELVVQTGTGEAVVFGSTELKYGTNYSVISVKNSVVIAALEGTISFLTPATPPRITSSQCVLGDTMKTKAKITIVGEGFPSGMAFSIGLIERSSNNDVSGTDLRLSSTFGGLIGSEVQTSHELWEEVYGSEGKVKYGAEYRITDLRFQDIGDREFVVFVLTCEELDESDKFSAEIVVVIS</sequence>
<name>A0ABQ9WKR6_9EUKA</name>
<dbReference type="Proteomes" id="UP001281761">
    <property type="component" value="Unassembled WGS sequence"/>
</dbReference>
<gene>
    <name evidence="1" type="ORF">BLNAU_25028</name>
</gene>
<reference evidence="1 2" key="1">
    <citation type="journal article" date="2022" name="bioRxiv">
        <title>Genomics of Preaxostyla Flagellates Illuminates Evolutionary Transitions and the Path Towards Mitochondrial Loss.</title>
        <authorList>
            <person name="Novak L.V.F."/>
            <person name="Treitli S.C."/>
            <person name="Pyrih J."/>
            <person name="Halakuc P."/>
            <person name="Pipaliya S.V."/>
            <person name="Vacek V."/>
            <person name="Brzon O."/>
            <person name="Soukal P."/>
            <person name="Eme L."/>
            <person name="Dacks J.B."/>
            <person name="Karnkowska A."/>
            <person name="Elias M."/>
            <person name="Hampl V."/>
        </authorList>
    </citation>
    <scope>NUCLEOTIDE SEQUENCE [LARGE SCALE GENOMIC DNA]</scope>
    <source>
        <strain evidence="1">NAU3</strain>
        <tissue evidence="1">Gut</tissue>
    </source>
</reference>
<evidence type="ECO:0000313" key="1">
    <source>
        <dbReference type="EMBL" id="KAK2940066.1"/>
    </source>
</evidence>
<organism evidence="1 2">
    <name type="scientific">Blattamonas nauphoetae</name>
    <dbReference type="NCBI Taxonomy" id="2049346"/>
    <lineage>
        <taxon>Eukaryota</taxon>
        <taxon>Metamonada</taxon>
        <taxon>Preaxostyla</taxon>
        <taxon>Oxymonadida</taxon>
        <taxon>Blattamonas</taxon>
    </lineage>
</organism>